<feature type="domain" description="Gcp-like" evidence="2">
    <location>
        <begin position="32"/>
        <end position="131"/>
    </location>
</feature>
<dbReference type="InterPro" id="IPR022496">
    <property type="entry name" value="T6A_TsaB"/>
</dbReference>
<organism evidence="3 4">
    <name type="scientific">Corynebacterium spheniscorum</name>
    <dbReference type="NCBI Taxonomy" id="185761"/>
    <lineage>
        <taxon>Bacteria</taxon>
        <taxon>Bacillati</taxon>
        <taxon>Actinomycetota</taxon>
        <taxon>Actinomycetes</taxon>
        <taxon>Mycobacteriales</taxon>
        <taxon>Corynebacteriaceae</taxon>
        <taxon>Corynebacterium</taxon>
    </lineage>
</organism>
<reference evidence="3 4" key="1">
    <citation type="submission" date="2016-10" db="EMBL/GenBank/DDBJ databases">
        <authorList>
            <person name="de Groot N.N."/>
        </authorList>
    </citation>
    <scope>NUCLEOTIDE SEQUENCE [LARGE SCALE GENOMIC DNA]</scope>
    <source>
        <strain>J11</strain>
        <strain evidence="4">PG 39</strain>
    </source>
</reference>
<dbReference type="OrthoDB" id="9809995at2"/>
<dbReference type="PANTHER" id="PTHR11735:SF11">
    <property type="entry name" value="TRNA THREONYLCARBAMOYLADENOSINE BIOSYNTHESIS PROTEIN TSAB"/>
    <property type="match status" value="1"/>
</dbReference>
<keyword evidence="4" id="KW-1185">Reference proteome</keyword>
<sequence>MLVLAIDTATTDLVTGLVDTNTQQTWENTLHSSRHHNEALVPCVQELLRSAHTSFEHLGAIVVGCGPGPFTGLRVGMATAQAFGDALDIPVHGVCTHDAIAQAARHAHPHAQRLLVCTDARRRETYWASYQGPARLEGPGVIKPDALDCTSYDLISIPEAMREKFDVPNSTQIIEQPPTPRALIEIVDLGSTPAPLVPLYLRRPDAVEPSSKPLSRAIPAEFREQSR</sequence>
<dbReference type="AlphaFoldDB" id="A0A1I2PNF1"/>
<feature type="region of interest" description="Disordered" evidence="1">
    <location>
        <begin position="207"/>
        <end position="227"/>
    </location>
</feature>
<dbReference type="GO" id="GO:0005829">
    <property type="term" value="C:cytosol"/>
    <property type="evidence" value="ECO:0007669"/>
    <property type="project" value="TreeGrafter"/>
</dbReference>
<dbReference type="InterPro" id="IPR043129">
    <property type="entry name" value="ATPase_NBD"/>
</dbReference>
<dbReference type="CDD" id="cd24032">
    <property type="entry name" value="ASKHA_NBD_TsaB"/>
    <property type="match status" value="1"/>
</dbReference>
<dbReference type="Proteomes" id="UP000199065">
    <property type="component" value="Unassembled WGS sequence"/>
</dbReference>
<dbReference type="Gene3D" id="3.30.420.40">
    <property type="match status" value="2"/>
</dbReference>
<evidence type="ECO:0000259" key="2">
    <source>
        <dbReference type="Pfam" id="PF00814"/>
    </source>
</evidence>
<dbReference type="GO" id="GO:0002949">
    <property type="term" value="P:tRNA threonylcarbamoyladenosine modification"/>
    <property type="evidence" value="ECO:0007669"/>
    <property type="project" value="InterPro"/>
</dbReference>
<dbReference type="STRING" id="185761.SAMN05660282_00146"/>
<dbReference type="Pfam" id="PF00814">
    <property type="entry name" value="TsaD"/>
    <property type="match status" value="1"/>
</dbReference>
<dbReference type="SUPFAM" id="SSF53067">
    <property type="entry name" value="Actin-like ATPase domain"/>
    <property type="match status" value="2"/>
</dbReference>
<name>A0A1I2PNF1_9CORY</name>
<evidence type="ECO:0000256" key="1">
    <source>
        <dbReference type="SAM" id="MobiDB-lite"/>
    </source>
</evidence>
<dbReference type="InterPro" id="IPR000905">
    <property type="entry name" value="Gcp-like_dom"/>
</dbReference>
<dbReference type="NCBIfam" id="TIGR03725">
    <property type="entry name" value="T6A_YeaZ"/>
    <property type="match status" value="1"/>
</dbReference>
<evidence type="ECO:0000313" key="3">
    <source>
        <dbReference type="EMBL" id="SFG17564.1"/>
    </source>
</evidence>
<accession>A0A1I2PNF1</accession>
<protein>
    <submittedName>
        <fullName evidence="3">tRNA threonylcarbamoyl adenosine modification protein YeaZ</fullName>
    </submittedName>
</protein>
<proteinExistence type="predicted"/>
<evidence type="ECO:0000313" key="4">
    <source>
        <dbReference type="Proteomes" id="UP000199065"/>
    </source>
</evidence>
<dbReference type="PANTHER" id="PTHR11735">
    <property type="entry name" value="TRNA N6-ADENOSINE THREONYLCARBAMOYLTRANSFERASE"/>
    <property type="match status" value="1"/>
</dbReference>
<dbReference type="EMBL" id="FOPJ01000001">
    <property type="protein sequence ID" value="SFG17564.1"/>
    <property type="molecule type" value="Genomic_DNA"/>
</dbReference>
<dbReference type="RefSeq" id="WP_092283406.1">
    <property type="nucleotide sequence ID" value="NZ_FOPJ01000001.1"/>
</dbReference>
<gene>
    <name evidence="3" type="ORF">SAMN05660282_00146</name>
</gene>